<feature type="transmembrane region" description="Helical" evidence="1">
    <location>
        <begin position="14"/>
        <end position="33"/>
    </location>
</feature>
<proteinExistence type="predicted"/>
<dbReference type="EMBL" id="KV417491">
    <property type="protein sequence ID" value="KZP30957.1"/>
    <property type="molecule type" value="Genomic_DNA"/>
</dbReference>
<keyword evidence="1" id="KW-0812">Transmembrane</keyword>
<feature type="transmembrane region" description="Helical" evidence="1">
    <location>
        <begin position="54"/>
        <end position="76"/>
    </location>
</feature>
<name>A0A166TTA4_9AGAM</name>
<feature type="domain" description="DUF6533" evidence="2">
    <location>
        <begin position="19"/>
        <end position="63"/>
    </location>
</feature>
<dbReference type="InterPro" id="IPR045340">
    <property type="entry name" value="DUF6533"/>
</dbReference>
<dbReference type="AlphaFoldDB" id="A0A166TTA4"/>
<feature type="transmembrane region" description="Helical" evidence="1">
    <location>
        <begin position="116"/>
        <end position="137"/>
    </location>
</feature>
<dbReference type="OrthoDB" id="3038990at2759"/>
<organism evidence="3 4">
    <name type="scientific">Athelia psychrophila</name>
    <dbReference type="NCBI Taxonomy" id="1759441"/>
    <lineage>
        <taxon>Eukaryota</taxon>
        <taxon>Fungi</taxon>
        <taxon>Dikarya</taxon>
        <taxon>Basidiomycota</taxon>
        <taxon>Agaricomycotina</taxon>
        <taxon>Agaricomycetes</taxon>
        <taxon>Agaricomycetidae</taxon>
        <taxon>Atheliales</taxon>
        <taxon>Atheliaceae</taxon>
        <taxon>Athelia</taxon>
    </lineage>
</organism>
<dbReference type="Proteomes" id="UP000076532">
    <property type="component" value="Unassembled WGS sequence"/>
</dbReference>
<feature type="transmembrane region" description="Helical" evidence="1">
    <location>
        <begin position="218"/>
        <end position="242"/>
    </location>
</feature>
<keyword evidence="1" id="KW-0472">Membrane</keyword>
<accession>A0A166TTA4</accession>
<evidence type="ECO:0000313" key="4">
    <source>
        <dbReference type="Proteomes" id="UP000076532"/>
    </source>
</evidence>
<dbReference type="Pfam" id="PF20151">
    <property type="entry name" value="DUF6533"/>
    <property type="match status" value="1"/>
</dbReference>
<keyword evidence="1" id="KW-1133">Transmembrane helix</keyword>
<evidence type="ECO:0000256" key="1">
    <source>
        <dbReference type="SAM" id="Phobius"/>
    </source>
</evidence>
<gene>
    <name evidence="3" type="ORF">FIBSPDRAFT_1037872</name>
</gene>
<evidence type="ECO:0000259" key="2">
    <source>
        <dbReference type="Pfam" id="PF20151"/>
    </source>
</evidence>
<reference evidence="3 4" key="1">
    <citation type="journal article" date="2016" name="Mol. Biol. Evol.">
        <title>Comparative Genomics of Early-Diverging Mushroom-Forming Fungi Provides Insights into the Origins of Lignocellulose Decay Capabilities.</title>
        <authorList>
            <person name="Nagy L.G."/>
            <person name="Riley R."/>
            <person name="Tritt A."/>
            <person name="Adam C."/>
            <person name="Daum C."/>
            <person name="Floudas D."/>
            <person name="Sun H."/>
            <person name="Yadav J.S."/>
            <person name="Pangilinan J."/>
            <person name="Larsson K.H."/>
            <person name="Matsuura K."/>
            <person name="Barry K."/>
            <person name="Labutti K."/>
            <person name="Kuo R."/>
            <person name="Ohm R.A."/>
            <person name="Bhattacharya S.S."/>
            <person name="Shirouzu T."/>
            <person name="Yoshinaga Y."/>
            <person name="Martin F.M."/>
            <person name="Grigoriev I.V."/>
            <person name="Hibbett D.S."/>
        </authorList>
    </citation>
    <scope>NUCLEOTIDE SEQUENCE [LARGE SCALE GENOMIC DNA]</scope>
    <source>
        <strain evidence="3 4">CBS 109695</strain>
    </source>
</reference>
<feature type="transmembrane region" description="Helical" evidence="1">
    <location>
        <begin position="82"/>
        <end position="104"/>
    </location>
</feature>
<evidence type="ECO:0000313" key="3">
    <source>
        <dbReference type="EMBL" id="KZP30957.1"/>
    </source>
</evidence>
<sequence length="291" mass="31837">MTSPHLAPNLAHDLLTVSYLNVAIITVAGWDWLITFADEVRLTRRYCFSLSMMAYFMSRVGTLAFSIALLALHIASVSNCEALAHFECIAAILATSSSSFLFFTRVRSVYANSRPVTAFFALFWLAIVGTGFLFLFAVQTSNPVGTKRCVLTGAKPWAMSLLWVKAAFDTSVLIAISLRLASQSSSSSQHVKPPLWTLLRGGIKLPRLYRELVNSGQVFYLATIGATLLGACVALTQINIVFRYAFTGPAIAIESSMACRVFRIVALQSATPAEDPDLGDTLVMTTFIYYD</sequence>
<keyword evidence="4" id="KW-1185">Reference proteome</keyword>
<protein>
    <recommendedName>
        <fullName evidence="2">DUF6533 domain-containing protein</fullName>
    </recommendedName>
</protein>
<dbReference type="STRING" id="436010.A0A166TTA4"/>